<gene>
    <name evidence="13" type="ORF">S03H2_08729</name>
</gene>
<evidence type="ECO:0000256" key="11">
    <source>
        <dbReference type="ARBA" id="ARBA00023295"/>
    </source>
</evidence>
<name>X1DF79_9ZZZZ</name>
<dbReference type="Pfam" id="PF00730">
    <property type="entry name" value="HhH-GPD"/>
    <property type="match status" value="1"/>
</dbReference>
<evidence type="ECO:0000256" key="3">
    <source>
        <dbReference type="ARBA" id="ARBA00022485"/>
    </source>
</evidence>
<dbReference type="PANTHER" id="PTHR43286">
    <property type="entry name" value="ENDONUCLEASE III-LIKE PROTEIN 1"/>
    <property type="match status" value="1"/>
</dbReference>
<evidence type="ECO:0000256" key="7">
    <source>
        <dbReference type="ARBA" id="ARBA00023004"/>
    </source>
</evidence>
<dbReference type="InterPro" id="IPR003265">
    <property type="entry name" value="HhH-GPD_domain"/>
</dbReference>
<keyword evidence="3" id="KW-0004">4Fe-4S</keyword>
<dbReference type="InterPro" id="IPR000445">
    <property type="entry name" value="HhH_motif"/>
</dbReference>
<dbReference type="GO" id="GO:0006285">
    <property type="term" value="P:base-excision repair, AP site formation"/>
    <property type="evidence" value="ECO:0007669"/>
    <property type="project" value="TreeGrafter"/>
</dbReference>
<dbReference type="SMART" id="SM00525">
    <property type="entry name" value="FES"/>
    <property type="match status" value="1"/>
</dbReference>
<keyword evidence="10" id="KW-0456">Lyase</keyword>
<dbReference type="InterPro" id="IPR004035">
    <property type="entry name" value="Endouclease-III_FeS-bd_BS"/>
</dbReference>
<keyword evidence="11" id="KW-0326">Glycosidase</keyword>
<dbReference type="GO" id="GO:0003677">
    <property type="term" value="F:DNA binding"/>
    <property type="evidence" value="ECO:0007669"/>
    <property type="project" value="InterPro"/>
</dbReference>
<reference evidence="13" key="1">
    <citation type="journal article" date="2014" name="Front. Microbiol.">
        <title>High frequency of phylogenetically diverse reductive dehalogenase-homologous genes in deep subseafloor sedimentary metagenomes.</title>
        <authorList>
            <person name="Kawai M."/>
            <person name="Futagami T."/>
            <person name="Toyoda A."/>
            <person name="Takaki Y."/>
            <person name="Nishi S."/>
            <person name="Hori S."/>
            <person name="Arai W."/>
            <person name="Tsubouchi T."/>
            <person name="Morono Y."/>
            <person name="Uchiyama I."/>
            <person name="Ito T."/>
            <person name="Fujiyama A."/>
            <person name="Inagaki F."/>
            <person name="Takami H."/>
        </authorList>
    </citation>
    <scope>NUCLEOTIDE SEQUENCE</scope>
    <source>
        <strain evidence="13">Expedition CK06-06</strain>
    </source>
</reference>
<dbReference type="HAMAP" id="MF_00942">
    <property type="entry name" value="Nth"/>
    <property type="match status" value="1"/>
</dbReference>
<sequence>MNYIKILDQIEQALEGEAHLDGLARKKQDPFKILISTILSARSRDSNTREATNSLFTKYKTPKEIAEASVEDLEMLVHKSGFYKVKAARIKEVSRIIKEDYQGVVPKDFEELVSLPGVGAKTANCVLVYAFKISAIPVDVHVHRIPNRLGWIKTTKPGQTEEELKRIIPRDQWIRVNRLFVRFGQEICLPIRPKCDICPLNDICPKDFSMEIAMRNKKKKKK</sequence>
<keyword evidence="8" id="KW-0411">Iron-sulfur</keyword>
<organism evidence="13">
    <name type="scientific">marine sediment metagenome</name>
    <dbReference type="NCBI Taxonomy" id="412755"/>
    <lineage>
        <taxon>unclassified sequences</taxon>
        <taxon>metagenomes</taxon>
        <taxon>ecological metagenomes</taxon>
    </lineage>
</organism>
<dbReference type="GO" id="GO:0000703">
    <property type="term" value="F:oxidized pyrimidine nucleobase lesion DNA N-glycosylase activity"/>
    <property type="evidence" value="ECO:0007669"/>
    <property type="project" value="TreeGrafter"/>
</dbReference>
<evidence type="ECO:0000256" key="6">
    <source>
        <dbReference type="ARBA" id="ARBA00022801"/>
    </source>
</evidence>
<dbReference type="Gene3D" id="1.10.340.30">
    <property type="entry name" value="Hypothetical protein, domain 2"/>
    <property type="match status" value="1"/>
</dbReference>
<accession>X1DF79</accession>
<dbReference type="PANTHER" id="PTHR43286:SF1">
    <property type="entry name" value="ENDONUCLEASE III-LIKE PROTEIN 1"/>
    <property type="match status" value="1"/>
</dbReference>
<dbReference type="PROSITE" id="PS00764">
    <property type="entry name" value="ENDONUCLEASE_III_1"/>
    <property type="match status" value="1"/>
</dbReference>
<feature type="domain" description="HhH-GPD" evidence="12">
    <location>
        <begin position="39"/>
        <end position="186"/>
    </location>
</feature>
<dbReference type="GO" id="GO:0016829">
    <property type="term" value="F:lyase activity"/>
    <property type="evidence" value="ECO:0007669"/>
    <property type="project" value="UniProtKB-KW"/>
</dbReference>
<comment type="caution">
    <text evidence="13">The sequence shown here is derived from an EMBL/GenBank/DDBJ whole genome shotgun (WGS) entry which is preliminary data.</text>
</comment>
<dbReference type="CDD" id="cd00056">
    <property type="entry name" value="ENDO3c"/>
    <property type="match status" value="1"/>
</dbReference>
<dbReference type="Pfam" id="PF10576">
    <property type="entry name" value="EndIII_4Fe-2S"/>
    <property type="match status" value="1"/>
</dbReference>
<keyword evidence="4" id="KW-0479">Metal-binding</keyword>
<dbReference type="Gene3D" id="1.10.1670.10">
    <property type="entry name" value="Helix-hairpin-Helix base-excision DNA repair enzymes (C-terminal)"/>
    <property type="match status" value="1"/>
</dbReference>
<evidence type="ECO:0000259" key="12">
    <source>
        <dbReference type="SMART" id="SM00478"/>
    </source>
</evidence>
<dbReference type="PIRSF" id="PIRSF001435">
    <property type="entry name" value="Nth"/>
    <property type="match status" value="1"/>
</dbReference>
<dbReference type="GO" id="GO:0046872">
    <property type="term" value="F:metal ion binding"/>
    <property type="evidence" value="ECO:0007669"/>
    <property type="project" value="UniProtKB-KW"/>
</dbReference>
<evidence type="ECO:0000313" key="13">
    <source>
        <dbReference type="EMBL" id="GAH19461.1"/>
    </source>
</evidence>
<dbReference type="GO" id="GO:0003906">
    <property type="term" value="F:DNA-(apurinic or apyrimidinic site) endonuclease activity"/>
    <property type="evidence" value="ECO:0007669"/>
    <property type="project" value="InterPro"/>
</dbReference>
<dbReference type="SUPFAM" id="SSF48150">
    <property type="entry name" value="DNA-glycosylase"/>
    <property type="match status" value="1"/>
</dbReference>
<evidence type="ECO:0000256" key="5">
    <source>
        <dbReference type="ARBA" id="ARBA00022763"/>
    </source>
</evidence>
<dbReference type="EMBL" id="BARU01004294">
    <property type="protein sequence ID" value="GAH19461.1"/>
    <property type="molecule type" value="Genomic_DNA"/>
</dbReference>
<dbReference type="PROSITE" id="PS01155">
    <property type="entry name" value="ENDONUCLEASE_III_2"/>
    <property type="match status" value="1"/>
</dbReference>
<evidence type="ECO:0000256" key="1">
    <source>
        <dbReference type="ARBA" id="ARBA00001966"/>
    </source>
</evidence>
<dbReference type="GO" id="GO:0051539">
    <property type="term" value="F:4 iron, 4 sulfur cluster binding"/>
    <property type="evidence" value="ECO:0007669"/>
    <property type="project" value="UniProtKB-KW"/>
</dbReference>
<keyword evidence="9" id="KW-0234">DNA repair</keyword>
<dbReference type="InterPro" id="IPR023170">
    <property type="entry name" value="HhH_base_excis_C"/>
</dbReference>
<dbReference type="InterPro" id="IPR003651">
    <property type="entry name" value="Endonuclease3_FeS-loop_motif"/>
</dbReference>
<evidence type="ECO:0000256" key="9">
    <source>
        <dbReference type="ARBA" id="ARBA00023204"/>
    </source>
</evidence>
<dbReference type="Pfam" id="PF00633">
    <property type="entry name" value="HHH"/>
    <property type="match status" value="1"/>
</dbReference>
<proteinExistence type="inferred from homology"/>
<comment type="similarity">
    <text evidence="2">Belongs to the Nth/MutY family.</text>
</comment>
<keyword evidence="7" id="KW-0408">Iron</keyword>
<keyword evidence="6" id="KW-0378">Hydrolase</keyword>
<comment type="cofactor">
    <cofactor evidence="1">
        <name>[4Fe-4S] cluster</name>
        <dbReference type="ChEBI" id="CHEBI:49883"/>
    </cofactor>
</comment>
<protein>
    <recommendedName>
        <fullName evidence="12">HhH-GPD domain-containing protein</fullName>
    </recommendedName>
</protein>
<dbReference type="SMART" id="SM00478">
    <property type="entry name" value="ENDO3c"/>
    <property type="match status" value="1"/>
</dbReference>
<dbReference type="FunFam" id="1.10.340.30:FF:000001">
    <property type="entry name" value="Endonuclease III"/>
    <property type="match status" value="1"/>
</dbReference>
<evidence type="ECO:0000256" key="2">
    <source>
        <dbReference type="ARBA" id="ARBA00008343"/>
    </source>
</evidence>
<dbReference type="InterPro" id="IPR005759">
    <property type="entry name" value="Nth"/>
</dbReference>
<keyword evidence="5" id="KW-0227">DNA damage</keyword>
<dbReference type="AlphaFoldDB" id="X1DF79"/>
<evidence type="ECO:0000256" key="10">
    <source>
        <dbReference type="ARBA" id="ARBA00023239"/>
    </source>
</evidence>
<evidence type="ECO:0000256" key="4">
    <source>
        <dbReference type="ARBA" id="ARBA00022723"/>
    </source>
</evidence>
<dbReference type="InterPro" id="IPR011257">
    <property type="entry name" value="DNA_glycosylase"/>
</dbReference>
<evidence type="ECO:0000256" key="8">
    <source>
        <dbReference type="ARBA" id="ARBA00023014"/>
    </source>
</evidence>
<dbReference type="GO" id="GO:0006289">
    <property type="term" value="P:nucleotide-excision repair"/>
    <property type="evidence" value="ECO:0007669"/>
    <property type="project" value="TreeGrafter"/>
</dbReference>
<dbReference type="InterPro" id="IPR004036">
    <property type="entry name" value="Endonuclease-III-like_CS2"/>
</dbReference>